<dbReference type="GO" id="GO:0005886">
    <property type="term" value="C:plasma membrane"/>
    <property type="evidence" value="ECO:0007669"/>
    <property type="project" value="TreeGrafter"/>
</dbReference>
<dbReference type="InterPro" id="IPR016449">
    <property type="entry name" value="K_chnl_inward-rec_Kir"/>
</dbReference>
<dbReference type="Pfam" id="PF17655">
    <property type="entry name" value="IRK_C"/>
    <property type="match status" value="1"/>
</dbReference>
<keyword evidence="5 11" id="KW-0851">Voltage-gated channel</keyword>
<keyword evidence="7" id="KW-1133">Transmembrane helix</keyword>
<name>A0A1E1WKY9_PECGO</name>
<keyword evidence="3 11" id="KW-0633">Potassium transport</keyword>
<organism evidence="13">
    <name type="scientific">Pectinophora gossypiella</name>
    <name type="common">Cotton pink bollworm</name>
    <name type="synonym">Depressaria gossypiella</name>
    <dbReference type="NCBI Taxonomy" id="13191"/>
    <lineage>
        <taxon>Eukaryota</taxon>
        <taxon>Metazoa</taxon>
        <taxon>Ecdysozoa</taxon>
        <taxon>Arthropoda</taxon>
        <taxon>Hexapoda</taxon>
        <taxon>Insecta</taxon>
        <taxon>Pterygota</taxon>
        <taxon>Neoptera</taxon>
        <taxon>Endopterygota</taxon>
        <taxon>Lepidoptera</taxon>
        <taxon>Glossata</taxon>
        <taxon>Ditrysia</taxon>
        <taxon>Gelechioidea</taxon>
        <taxon>Gelechiidae</taxon>
        <taxon>Apatetrinae</taxon>
        <taxon>Pectinophora</taxon>
    </lineage>
</organism>
<dbReference type="Gene3D" id="1.10.287.70">
    <property type="match status" value="1"/>
</dbReference>
<dbReference type="PRINTS" id="PR01320">
    <property type="entry name" value="KIRCHANNEL"/>
</dbReference>
<dbReference type="SUPFAM" id="SSF81296">
    <property type="entry name" value="E set domains"/>
    <property type="match status" value="1"/>
</dbReference>
<protein>
    <recommendedName>
        <fullName evidence="12">Inward rectifier potassium channel C-terminal domain-containing protein</fullName>
    </recommendedName>
</protein>
<evidence type="ECO:0000256" key="3">
    <source>
        <dbReference type="ARBA" id="ARBA00022538"/>
    </source>
</evidence>
<dbReference type="PANTHER" id="PTHR11767:SF113">
    <property type="entry name" value="INWARDLY RECTIFYING POTASSIUM CHANNEL 2, ISOFORM D"/>
    <property type="match status" value="1"/>
</dbReference>
<evidence type="ECO:0000256" key="7">
    <source>
        <dbReference type="ARBA" id="ARBA00022989"/>
    </source>
</evidence>
<evidence type="ECO:0000256" key="1">
    <source>
        <dbReference type="ARBA" id="ARBA00004141"/>
    </source>
</evidence>
<keyword evidence="2 11" id="KW-0813">Transport</keyword>
<dbReference type="GO" id="GO:0034765">
    <property type="term" value="P:regulation of monoatomic ion transmembrane transport"/>
    <property type="evidence" value="ECO:0007669"/>
    <property type="project" value="TreeGrafter"/>
</dbReference>
<evidence type="ECO:0000256" key="5">
    <source>
        <dbReference type="ARBA" id="ARBA00022882"/>
    </source>
</evidence>
<evidence type="ECO:0000256" key="10">
    <source>
        <dbReference type="ARBA" id="ARBA00023303"/>
    </source>
</evidence>
<comment type="similarity">
    <text evidence="11">Belongs to the inward rectifier-type potassium channel (TC 1.A.2.1) family.</text>
</comment>
<dbReference type="AlphaFoldDB" id="A0A1E1WKY9"/>
<evidence type="ECO:0000256" key="9">
    <source>
        <dbReference type="ARBA" id="ARBA00023136"/>
    </source>
</evidence>
<reference evidence="13" key="1">
    <citation type="submission" date="2015-09" db="EMBL/GenBank/DDBJ databases">
        <title>De novo assembly of Pectinophora gossypiella (Pink Bollworm) gut transcriptome.</title>
        <authorList>
            <person name="Tassone E.E."/>
        </authorList>
    </citation>
    <scope>NUCLEOTIDE SEQUENCE</scope>
</reference>
<dbReference type="GO" id="GO:0005242">
    <property type="term" value="F:inward rectifier potassium channel activity"/>
    <property type="evidence" value="ECO:0007669"/>
    <property type="project" value="InterPro"/>
</dbReference>
<keyword evidence="9" id="KW-0472">Membrane</keyword>
<keyword evidence="4 11" id="KW-0812">Transmembrane</keyword>
<evidence type="ECO:0000256" key="11">
    <source>
        <dbReference type="RuleBase" id="RU003822"/>
    </source>
</evidence>
<dbReference type="InterPro" id="IPR013518">
    <property type="entry name" value="K_chnl_inward-rec_Kir_cyto"/>
</dbReference>
<dbReference type="OrthoDB" id="273257at2759"/>
<keyword evidence="6 11" id="KW-0630">Potassium</keyword>
<dbReference type="EMBL" id="GDQN01003456">
    <property type="protein sequence ID" value="JAT87598.1"/>
    <property type="molecule type" value="Transcribed_RNA"/>
</dbReference>
<dbReference type="Gene3D" id="2.60.40.1400">
    <property type="entry name" value="G protein-activated inward rectifier potassium channel 1"/>
    <property type="match status" value="1"/>
</dbReference>
<evidence type="ECO:0000256" key="2">
    <source>
        <dbReference type="ARBA" id="ARBA00022448"/>
    </source>
</evidence>
<dbReference type="InterPro" id="IPR014756">
    <property type="entry name" value="Ig_E-set"/>
</dbReference>
<gene>
    <name evidence="13" type="ORF">g.17606</name>
</gene>
<evidence type="ECO:0000256" key="8">
    <source>
        <dbReference type="ARBA" id="ARBA00023065"/>
    </source>
</evidence>
<keyword evidence="8 11" id="KW-0406">Ion transport</keyword>
<dbReference type="GO" id="GO:0034702">
    <property type="term" value="C:monoatomic ion channel complex"/>
    <property type="evidence" value="ECO:0007669"/>
    <property type="project" value="UniProtKB-KW"/>
</dbReference>
<dbReference type="PANTHER" id="PTHR11767">
    <property type="entry name" value="INWARD RECTIFIER POTASSIUM CHANNEL"/>
    <property type="match status" value="1"/>
</dbReference>
<dbReference type="InterPro" id="IPR041647">
    <property type="entry name" value="IRK_C"/>
</dbReference>
<sequence length="226" mass="25948">MITMCIESILGTIIQSFIIGIVFAKLTRPKNRAQTLLFSKNAIINQRDRYLSLIFRIGNTRKSRIIASSVHAYLIRYVTKLGQNKLKNTDQIKLDLKVDNSEDILFMFPISAVHRIDEKSPFYSMSAYDMLKTRLEILVVFEGTIESTGQPVQAKSSYTAHEILWGHRFLQLMSYSRAKRGLVIDYAKFDETIRVNTPLCSARELREFYEFDANTQAVAAKAITYT</sequence>
<dbReference type="GO" id="GO:1990573">
    <property type="term" value="P:potassium ion import across plasma membrane"/>
    <property type="evidence" value="ECO:0007669"/>
    <property type="project" value="TreeGrafter"/>
</dbReference>
<evidence type="ECO:0000259" key="12">
    <source>
        <dbReference type="Pfam" id="PF17655"/>
    </source>
</evidence>
<feature type="domain" description="Inward rectifier potassium channel C-terminal" evidence="12">
    <location>
        <begin position="36"/>
        <end position="207"/>
    </location>
</feature>
<evidence type="ECO:0000256" key="6">
    <source>
        <dbReference type="ARBA" id="ARBA00022958"/>
    </source>
</evidence>
<proteinExistence type="inferred from homology"/>
<evidence type="ECO:0000313" key="13">
    <source>
        <dbReference type="EMBL" id="JAT87598.1"/>
    </source>
</evidence>
<evidence type="ECO:0000256" key="4">
    <source>
        <dbReference type="ARBA" id="ARBA00022692"/>
    </source>
</evidence>
<keyword evidence="10 11" id="KW-0407">Ion channel</keyword>
<comment type="subcellular location">
    <subcellularLocation>
        <location evidence="1 11">Membrane</location>
        <topology evidence="1 11">Multi-pass membrane protein</topology>
    </subcellularLocation>
</comment>
<accession>A0A1E1WKY9</accession>